<keyword evidence="2 8" id="KW-0813">Transport</keyword>
<dbReference type="InterPro" id="IPR023997">
    <property type="entry name" value="TonB-dep_OMP_SusC/RagA_CS"/>
</dbReference>
<evidence type="ECO:0000256" key="9">
    <source>
        <dbReference type="RuleBase" id="RU003357"/>
    </source>
</evidence>
<dbReference type="Pfam" id="PF00593">
    <property type="entry name" value="TonB_dep_Rec_b-barrel"/>
    <property type="match status" value="1"/>
</dbReference>
<protein>
    <submittedName>
        <fullName evidence="13">Iron complex outermembrane recepter protein</fullName>
    </submittedName>
</protein>
<dbReference type="Gene3D" id="2.60.40.1120">
    <property type="entry name" value="Carboxypeptidase-like, regulatory domain"/>
    <property type="match status" value="1"/>
</dbReference>
<dbReference type="InterPro" id="IPR036942">
    <property type="entry name" value="Beta-barrel_TonB_sf"/>
</dbReference>
<evidence type="ECO:0000259" key="12">
    <source>
        <dbReference type="Pfam" id="PF07715"/>
    </source>
</evidence>
<keyword evidence="14" id="KW-1185">Reference proteome</keyword>
<evidence type="ECO:0000256" key="6">
    <source>
        <dbReference type="ARBA" id="ARBA00023136"/>
    </source>
</evidence>
<evidence type="ECO:0000256" key="2">
    <source>
        <dbReference type="ARBA" id="ARBA00022448"/>
    </source>
</evidence>
<dbReference type="GO" id="GO:0009279">
    <property type="term" value="C:cell outer membrane"/>
    <property type="evidence" value="ECO:0007669"/>
    <property type="project" value="UniProtKB-SubCell"/>
</dbReference>
<evidence type="ECO:0000256" key="7">
    <source>
        <dbReference type="ARBA" id="ARBA00023237"/>
    </source>
</evidence>
<proteinExistence type="inferred from homology"/>
<keyword evidence="7 8" id="KW-0998">Cell outer membrane</keyword>
<dbReference type="STRING" id="490189.SAMN02927903_01578"/>
<dbReference type="Pfam" id="PF13715">
    <property type="entry name" value="CarbopepD_reg_2"/>
    <property type="match status" value="1"/>
</dbReference>
<evidence type="ECO:0000259" key="11">
    <source>
        <dbReference type="Pfam" id="PF00593"/>
    </source>
</evidence>
<dbReference type="Gene3D" id="2.40.170.20">
    <property type="entry name" value="TonB-dependent receptor, beta-barrel domain"/>
    <property type="match status" value="1"/>
</dbReference>
<dbReference type="OrthoDB" id="9768177at2"/>
<accession>A0A1G5GGY4</accession>
<gene>
    <name evidence="13" type="ORF">SAMN02927903_01578</name>
</gene>
<comment type="similarity">
    <text evidence="8 9">Belongs to the TonB-dependent receptor family.</text>
</comment>
<feature type="signal peptide" evidence="10">
    <location>
        <begin position="1"/>
        <end position="21"/>
    </location>
</feature>
<dbReference type="InterPro" id="IPR023996">
    <property type="entry name" value="TonB-dep_OMP_SusC/RagA"/>
</dbReference>
<keyword evidence="6 8" id="KW-0472">Membrane</keyword>
<dbReference type="InterPro" id="IPR008969">
    <property type="entry name" value="CarboxyPept-like_regulatory"/>
</dbReference>
<dbReference type="RefSeq" id="WP_091141743.1">
    <property type="nucleotide sequence ID" value="NZ_FMVF01000006.1"/>
</dbReference>
<keyword evidence="5 9" id="KW-0798">TonB box</keyword>
<dbReference type="InterPro" id="IPR037066">
    <property type="entry name" value="Plug_dom_sf"/>
</dbReference>
<dbReference type="InterPro" id="IPR012910">
    <property type="entry name" value="Plug_dom"/>
</dbReference>
<organism evidence="13 14">
    <name type="scientific">Flavobacterium caeni</name>
    <dbReference type="NCBI Taxonomy" id="490189"/>
    <lineage>
        <taxon>Bacteria</taxon>
        <taxon>Pseudomonadati</taxon>
        <taxon>Bacteroidota</taxon>
        <taxon>Flavobacteriia</taxon>
        <taxon>Flavobacteriales</taxon>
        <taxon>Flavobacteriaceae</taxon>
        <taxon>Flavobacterium</taxon>
    </lineage>
</organism>
<evidence type="ECO:0000313" key="13">
    <source>
        <dbReference type="EMBL" id="SCY50836.1"/>
    </source>
</evidence>
<sequence length="1026" mass="112677">MKTIYKKLLLLLLLLPFSALAQSTLKGTVVDGASKQPIPGVNVVIQGASGGTQTDFDGNFTLAGVKNGDTIVFSYLGYTNYSVAYSGQANLTVNLREEAAQLSEVVVQIGYGSVNKKDATGSVSLVTAKDFNKGAIVSVDQLLTGKAAGVRIVNGGGAPDATPEILIRGGASISASNRPLIVIDGVPISNDYPAGIANPFNLINPNDVESFSILKDASATAIYGVRASNGVIIITTKKGSSGEPQFNYSGSVTTGQVDEKIDLMSGTEYTQFIRQYFPERVGDLGIPDGSGIADDPTTSAIEGRTLYDVDWQDQIFRTSISTDHTFSARANLYKKIPFRFSLGYNNTQGLVKTSDYERFTYSLKMTPKLLNDHLKIDVNAKGSYSDKNAIDQDGAIYGALSMDPTKPVYGVPNSLFGNYYQSTTLNGGRNIIDGATNPLALLEQRSRPERVTRFIGNAEFDYKMHFLPDLRAVLNLGIDASQSRIHELYDMGAIATYRFNQANEPVLNPGVNYVENQANTNTTMDAYLVYAKDLNGFVNKFDLTGGYSYQNFVIDGNKQNFRYNESPGTGIREEIINPNNVNNRYYNILNLQAFFGRANIDFAGKYLLTASFRAEASSVFTGKDQQWGYFPSGAFAWKIKEESFMKDVNFVDDLKLRLSYGETGQASITGTVGYYPSRPLFLPGSPTSQYLPGSLTYSALAFNPDITWETSKTYNAGLDFSFFKNGRLSGSVDFYSRETEDLLARVPVPVGQYLTNEAIRNFGSTESKGFEVALNVKAFDAEKVQINVGGNIAYNYSEVTKLDGGVTAVQATESRIPTQTGLFLANHAVGYQPYSAWVFQQIYDAAGNPIPGAFADLNADGQITNDDKYYRSLRPNWTYGFNLNINAYNFDFSAGFHGQIDGMAYNSSVIKYGFTERATQGTTNALNNVMDFNQGAADPTFANFNGNSAFSDYLLEEAWFLRCDNITLGYKFPKFVKNTSLRIYGSINNAFIITDYSGQDPENYNAIDNNFYPRPRMYTFGLSFDF</sequence>
<dbReference type="Pfam" id="PF07715">
    <property type="entry name" value="Plug"/>
    <property type="match status" value="1"/>
</dbReference>
<keyword evidence="4 8" id="KW-0812">Transmembrane</keyword>
<dbReference type="SUPFAM" id="SSF56935">
    <property type="entry name" value="Porins"/>
    <property type="match status" value="1"/>
</dbReference>
<dbReference type="InterPro" id="IPR000531">
    <property type="entry name" value="Beta-barrel_TonB"/>
</dbReference>
<evidence type="ECO:0000256" key="1">
    <source>
        <dbReference type="ARBA" id="ARBA00004571"/>
    </source>
</evidence>
<dbReference type="PROSITE" id="PS52016">
    <property type="entry name" value="TONB_DEPENDENT_REC_3"/>
    <property type="match status" value="1"/>
</dbReference>
<comment type="subcellular location">
    <subcellularLocation>
        <location evidence="1 8">Cell outer membrane</location>
        <topology evidence="1 8">Multi-pass membrane protein</topology>
    </subcellularLocation>
</comment>
<keyword evidence="3 8" id="KW-1134">Transmembrane beta strand</keyword>
<evidence type="ECO:0000256" key="3">
    <source>
        <dbReference type="ARBA" id="ARBA00022452"/>
    </source>
</evidence>
<dbReference type="InterPro" id="IPR039426">
    <property type="entry name" value="TonB-dep_rcpt-like"/>
</dbReference>
<feature type="domain" description="TonB-dependent receptor plug" evidence="12">
    <location>
        <begin position="116"/>
        <end position="231"/>
    </location>
</feature>
<evidence type="ECO:0000256" key="4">
    <source>
        <dbReference type="ARBA" id="ARBA00022692"/>
    </source>
</evidence>
<dbReference type="NCBIfam" id="TIGR04057">
    <property type="entry name" value="SusC_RagA_signa"/>
    <property type="match status" value="1"/>
</dbReference>
<evidence type="ECO:0000256" key="10">
    <source>
        <dbReference type="SAM" id="SignalP"/>
    </source>
</evidence>
<dbReference type="Gene3D" id="2.170.130.10">
    <property type="entry name" value="TonB-dependent receptor, plug domain"/>
    <property type="match status" value="1"/>
</dbReference>
<name>A0A1G5GGY4_9FLAO</name>
<feature type="chain" id="PRO_5011602558" evidence="10">
    <location>
        <begin position="22"/>
        <end position="1026"/>
    </location>
</feature>
<evidence type="ECO:0000313" key="14">
    <source>
        <dbReference type="Proteomes" id="UP000199354"/>
    </source>
</evidence>
<keyword evidence="10" id="KW-0732">Signal</keyword>
<reference evidence="13 14" key="1">
    <citation type="submission" date="2016-10" db="EMBL/GenBank/DDBJ databases">
        <authorList>
            <person name="de Groot N.N."/>
        </authorList>
    </citation>
    <scope>NUCLEOTIDE SEQUENCE [LARGE SCALE GENOMIC DNA]</scope>
    <source>
        <strain evidence="13 14">CGMCC 1.7031</strain>
    </source>
</reference>
<evidence type="ECO:0000256" key="5">
    <source>
        <dbReference type="ARBA" id="ARBA00023077"/>
    </source>
</evidence>
<dbReference type="Proteomes" id="UP000199354">
    <property type="component" value="Unassembled WGS sequence"/>
</dbReference>
<dbReference type="SUPFAM" id="SSF49464">
    <property type="entry name" value="Carboxypeptidase regulatory domain-like"/>
    <property type="match status" value="1"/>
</dbReference>
<feature type="domain" description="TonB-dependent receptor-like beta-barrel" evidence="11">
    <location>
        <begin position="575"/>
        <end position="889"/>
    </location>
</feature>
<dbReference type="NCBIfam" id="TIGR04056">
    <property type="entry name" value="OMP_RagA_SusC"/>
    <property type="match status" value="1"/>
</dbReference>
<dbReference type="AlphaFoldDB" id="A0A1G5GGY4"/>
<evidence type="ECO:0000256" key="8">
    <source>
        <dbReference type="PROSITE-ProRule" id="PRU01360"/>
    </source>
</evidence>
<dbReference type="EMBL" id="FMVF01000006">
    <property type="protein sequence ID" value="SCY50836.1"/>
    <property type="molecule type" value="Genomic_DNA"/>
</dbReference>